<dbReference type="InterPro" id="IPR012902">
    <property type="entry name" value="N_methyl_site"/>
</dbReference>
<dbReference type="Pfam" id="PF22150">
    <property type="entry name" value="Tt1218-like"/>
    <property type="match status" value="1"/>
</dbReference>
<dbReference type="InterPro" id="IPR013362">
    <property type="entry name" value="Pilus_4_PilV"/>
</dbReference>
<name>A0ABW4KVJ4_9BURK</name>
<proteinExistence type="predicted"/>
<evidence type="ECO:0000313" key="4">
    <source>
        <dbReference type="Proteomes" id="UP001597304"/>
    </source>
</evidence>
<evidence type="ECO:0000313" key="3">
    <source>
        <dbReference type="EMBL" id="MFD1712010.1"/>
    </source>
</evidence>
<reference evidence="4" key="1">
    <citation type="journal article" date="2019" name="Int. J. Syst. Evol. Microbiol.">
        <title>The Global Catalogue of Microorganisms (GCM) 10K type strain sequencing project: providing services to taxonomists for standard genome sequencing and annotation.</title>
        <authorList>
            <consortium name="The Broad Institute Genomics Platform"/>
            <consortium name="The Broad Institute Genome Sequencing Center for Infectious Disease"/>
            <person name="Wu L."/>
            <person name="Ma J."/>
        </authorList>
    </citation>
    <scope>NUCLEOTIDE SEQUENCE [LARGE SCALE GENOMIC DNA]</scope>
    <source>
        <strain evidence="4">LMG 29247</strain>
    </source>
</reference>
<dbReference type="EMBL" id="JBHUEJ010000036">
    <property type="protein sequence ID" value="MFD1712010.1"/>
    <property type="molecule type" value="Genomic_DNA"/>
</dbReference>
<keyword evidence="4" id="KW-1185">Reference proteome</keyword>
<keyword evidence="1" id="KW-0812">Transmembrane</keyword>
<dbReference type="RefSeq" id="WP_147912394.1">
    <property type="nucleotide sequence ID" value="NZ_JBHUEJ010000036.1"/>
</dbReference>
<dbReference type="Pfam" id="PF07963">
    <property type="entry name" value="N_methyl"/>
    <property type="match status" value="1"/>
</dbReference>
<gene>
    <name evidence="3" type="primary">pilV</name>
    <name evidence="3" type="ORF">ACFSF0_15470</name>
</gene>
<dbReference type="PROSITE" id="PS00409">
    <property type="entry name" value="PROKAR_NTER_METHYL"/>
    <property type="match status" value="1"/>
</dbReference>
<feature type="transmembrane region" description="Helical" evidence="1">
    <location>
        <begin position="12"/>
        <end position="34"/>
    </location>
</feature>
<dbReference type="Proteomes" id="UP001597304">
    <property type="component" value="Unassembled WGS sequence"/>
</dbReference>
<protein>
    <submittedName>
        <fullName evidence="3">Type IV pilus modification protein PilV</fullName>
    </submittedName>
</protein>
<dbReference type="NCBIfam" id="TIGR02532">
    <property type="entry name" value="IV_pilin_GFxxxE"/>
    <property type="match status" value="1"/>
</dbReference>
<sequence length="213" mass="22817">MSSPLRHRQRGLTLIESLIAILVAALGILGVLGVQMRTLTDTQTTVRRAQAVRLIEDLSERIRVQPNSLANLNAYVIGWEADTTTAAPRTQQAGTLCTSTACSTAQFAAYDIREWKRLVEISLPLADANVFVAPGDSSSTNNRRQLGVMLSWRENEKSADTDYTASLNAAADGGTVSCPTGRICHLQYIPLAARCAPYLGAGGSTPLYYCAGG</sequence>
<feature type="domain" description="Type IV pilin Tt1218-like" evidence="2">
    <location>
        <begin position="34"/>
        <end position="112"/>
    </location>
</feature>
<evidence type="ECO:0000256" key="1">
    <source>
        <dbReference type="SAM" id="Phobius"/>
    </source>
</evidence>
<dbReference type="NCBIfam" id="TIGR02523">
    <property type="entry name" value="type_IV_pilV"/>
    <property type="match status" value="1"/>
</dbReference>
<organism evidence="3 4">
    <name type="scientific">Ottowia flava</name>
    <dbReference type="NCBI Taxonomy" id="2675430"/>
    <lineage>
        <taxon>Bacteria</taxon>
        <taxon>Pseudomonadati</taxon>
        <taxon>Pseudomonadota</taxon>
        <taxon>Betaproteobacteria</taxon>
        <taxon>Burkholderiales</taxon>
        <taxon>Comamonadaceae</taxon>
        <taxon>Ottowia</taxon>
    </lineage>
</organism>
<dbReference type="InterPro" id="IPR054402">
    <property type="entry name" value="Tt1218-like_dom"/>
</dbReference>
<keyword evidence="1" id="KW-1133">Transmembrane helix</keyword>
<keyword evidence="1" id="KW-0472">Membrane</keyword>
<comment type="caution">
    <text evidence="3">The sequence shown here is derived from an EMBL/GenBank/DDBJ whole genome shotgun (WGS) entry which is preliminary data.</text>
</comment>
<accession>A0ABW4KVJ4</accession>
<evidence type="ECO:0000259" key="2">
    <source>
        <dbReference type="Pfam" id="PF22150"/>
    </source>
</evidence>